<comment type="caution">
    <text evidence="1">The sequence shown here is derived from an EMBL/GenBank/DDBJ whole genome shotgun (WGS) entry which is preliminary data.</text>
</comment>
<organism evidence="1">
    <name type="scientific">Sesamum angustifolium</name>
    <dbReference type="NCBI Taxonomy" id="2727405"/>
    <lineage>
        <taxon>Eukaryota</taxon>
        <taxon>Viridiplantae</taxon>
        <taxon>Streptophyta</taxon>
        <taxon>Embryophyta</taxon>
        <taxon>Tracheophyta</taxon>
        <taxon>Spermatophyta</taxon>
        <taxon>Magnoliopsida</taxon>
        <taxon>eudicotyledons</taxon>
        <taxon>Gunneridae</taxon>
        <taxon>Pentapetalae</taxon>
        <taxon>asterids</taxon>
        <taxon>lamiids</taxon>
        <taxon>Lamiales</taxon>
        <taxon>Pedaliaceae</taxon>
        <taxon>Sesamum</taxon>
    </lineage>
</organism>
<accession>A0AAW2LL04</accession>
<evidence type="ECO:0000313" key="1">
    <source>
        <dbReference type="EMBL" id="KAL0319372.1"/>
    </source>
</evidence>
<reference evidence="1" key="2">
    <citation type="journal article" date="2024" name="Plant">
        <title>Genomic evolution and insights into agronomic trait innovations of Sesamum species.</title>
        <authorList>
            <person name="Miao H."/>
            <person name="Wang L."/>
            <person name="Qu L."/>
            <person name="Liu H."/>
            <person name="Sun Y."/>
            <person name="Le M."/>
            <person name="Wang Q."/>
            <person name="Wei S."/>
            <person name="Zheng Y."/>
            <person name="Lin W."/>
            <person name="Duan Y."/>
            <person name="Cao H."/>
            <person name="Xiong S."/>
            <person name="Wang X."/>
            <person name="Wei L."/>
            <person name="Li C."/>
            <person name="Ma Q."/>
            <person name="Ju M."/>
            <person name="Zhao R."/>
            <person name="Li G."/>
            <person name="Mu C."/>
            <person name="Tian Q."/>
            <person name="Mei H."/>
            <person name="Zhang T."/>
            <person name="Gao T."/>
            <person name="Zhang H."/>
        </authorList>
    </citation>
    <scope>NUCLEOTIDE SEQUENCE</scope>
    <source>
        <strain evidence="1">G01</strain>
    </source>
</reference>
<protein>
    <submittedName>
        <fullName evidence="1">Phospholipase D alpha 4</fullName>
    </submittedName>
</protein>
<name>A0AAW2LL04_9LAMI</name>
<gene>
    <name evidence="1" type="ORF">Sangu_2093400</name>
</gene>
<dbReference type="EMBL" id="JACGWK010000013">
    <property type="protein sequence ID" value="KAL0319372.1"/>
    <property type="molecule type" value="Genomic_DNA"/>
</dbReference>
<dbReference type="AlphaFoldDB" id="A0AAW2LL04"/>
<proteinExistence type="predicted"/>
<sequence length="77" mass="8558">MEEKSKFLHGTLEVTIFRATTSKPSVPFKCISAGGRSAYVTIKVDNKKVAKRPTRGTEFGTKPFRSSVLILQIQQSQ</sequence>
<reference evidence="1" key="1">
    <citation type="submission" date="2020-06" db="EMBL/GenBank/DDBJ databases">
        <authorList>
            <person name="Li T."/>
            <person name="Hu X."/>
            <person name="Zhang T."/>
            <person name="Song X."/>
            <person name="Zhang H."/>
            <person name="Dai N."/>
            <person name="Sheng W."/>
            <person name="Hou X."/>
            <person name="Wei L."/>
        </authorList>
    </citation>
    <scope>NUCLEOTIDE SEQUENCE</scope>
    <source>
        <strain evidence="1">G01</strain>
        <tissue evidence="1">Leaf</tissue>
    </source>
</reference>